<accession>A0ABT6NGB2</accession>
<dbReference type="Pfam" id="PF13487">
    <property type="entry name" value="HD_5"/>
    <property type="match status" value="1"/>
</dbReference>
<keyword evidence="3" id="KW-1185">Reference proteome</keyword>
<dbReference type="Gene3D" id="1.10.3210.10">
    <property type="entry name" value="Hypothetical protein af1432"/>
    <property type="match status" value="1"/>
</dbReference>
<dbReference type="RefSeq" id="WP_281095365.1">
    <property type="nucleotide sequence ID" value="NZ_JARYZI010000012.1"/>
</dbReference>
<dbReference type="PROSITE" id="PS51832">
    <property type="entry name" value="HD_GYP"/>
    <property type="match status" value="1"/>
</dbReference>
<dbReference type="InterPro" id="IPR003607">
    <property type="entry name" value="HD/PDEase_dom"/>
</dbReference>
<dbReference type="SUPFAM" id="SSF109604">
    <property type="entry name" value="HD-domain/PDEase-like"/>
    <property type="match status" value="1"/>
</dbReference>
<protein>
    <submittedName>
        <fullName evidence="2">HD domain-containing protein</fullName>
    </submittedName>
</protein>
<gene>
    <name evidence="2" type="ORF">QE109_15025</name>
</gene>
<dbReference type="PANTHER" id="PTHR43155:SF2">
    <property type="entry name" value="CYCLIC DI-GMP PHOSPHODIESTERASE PA4108"/>
    <property type="match status" value="1"/>
</dbReference>
<name>A0ABT6NGB2_9FIRM</name>
<sequence length="294" mass="33742">MSGLNLVKKNESIMKVVSSVGAFSLKAKDDQLEIVHIEANAGKSLFLHPYECEGALYLFYIIQGRIFHRKTKVDLVMGDCISAKDLRETEYFDIIQDVKMLMVTQKDFFDFQVDYAVKMSEEIQRIQDKDHYTEKHCNRTGNLALQMGIVLNLESDALNDLLFASKIHDLGKINVPLEILNKPSKYNDQEFDIIKKHSEDGYQMIKANVSEKIALIVKQHHEKCNGSGYPDRLTKDELLLESRILAVADAYDAMLSDRPYRKAMSKDKVLAILEQDRDVLWDGKVLDTLYKIED</sequence>
<dbReference type="InterPro" id="IPR037522">
    <property type="entry name" value="HD_GYP_dom"/>
</dbReference>
<reference evidence="2 3" key="1">
    <citation type="submission" date="2023-04" db="EMBL/GenBank/DDBJ databases">
        <title>Fusibacter bizertensis strain WBS, isolated from littoral bottom sediments of the Arctic seas - biochemical and genomic analysis.</title>
        <authorList>
            <person name="Brioukhanov A.L."/>
        </authorList>
    </citation>
    <scope>NUCLEOTIDE SEQUENCE [LARGE SCALE GENOMIC DNA]</scope>
    <source>
        <strain evidence="2 3">WBS</strain>
    </source>
</reference>
<dbReference type="PANTHER" id="PTHR43155">
    <property type="entry name" value="CYCLIC DI-GMP PHOSPHODIESTERASE PA4108-RELATED"/>
    <property type="match status" value="1"/>
</dbReference>
<evidence type="ECO:0000313" key="3">
    <source>
        <dbReference type="Proteomes" id="UP001158045"/>
    </source>
</evidence>
<evidence type="ECO:0000259" key="1">
    <source>
        <dbReference type="PROSITE" id="PS51832"/>
    </source>
</evidence>
<dbReference type="EMBL" id="JARYZI010000012">
    <property type="protein sequence ID" value="MDH8679469.1"/>
    <property type="molecule type" value="Genomic_DNA"/>
</dbReference>
<organism evidence="2 3">
    <name type="scientific">Fusibacter bizertensis</name>
    <dbReference type="NCBI Taxonomy" id="1488331"/>
    <lineage>
        <taxon>Bacteria</taxon>
        <taxon>Bacillati</taxon>
        <taxon>Bacillota</taxon>
        <taxon>Clostridia</taxon>
        <taxon>Eubacteriales</taxon>
        <taxon>Eubacteriales Family XII. Incertae Sedis</taxon>
        <taxon>Fusibacter</taxon>
    </lineage>
</organism>
<comment type="caution">
    <text evidence="2">The sequence shown here is derived from an EMBL/GenBank/DDBJ whole genome shotgun (WGS) entry which is preliminary data.</text>
</comment>
<dbReference type="CDD" id="cd00077">
    <property type="entry name" value="HDc"/>
    <property type="match status" value="1"/>
</dbReference>
<feature type="domain" description="HD-GYP" evidence="1">
    <location>
        <begin position="111"/>
        <end position="294"/>
    </location>
</feature>
<dbReference type="SMART" id="SM00471">
    <property type="entry name" value="HDc"/>
    <property type="match status" value="1"/>
</dbReference>
<evidence type="ECO:0000313" key="2">
    <source>
        <dbReference type="EMBL" id="MDH8679469.1"/>
    </source>
</evidence>
<dbReference type="Proteomes" id="UP001158045">
    <property type="component" value="Unassembled WGS sequence"/>
</dbReference>
<proteinExistence type="predicted"/>